<reference evidence="2" key="1">
    <citation type="submission" date="2016-11" db="EMBL/GenBank/DDBJ databases">
        <authorList>
            <person name="Varghese N."/>
            <person name="Submissions S."/>
        </authorList>
    </citation>
    <scope>NUCLEOTIDE SEQUENCE [LARGE SCALE GENOMIC DNA]</scope>
    <source>
        <strain evidence="2">DSM 16219</strain>
    </source>
</reference>
<sequence>MLTGIHVLLPYMCNYECDHCFLYCSPRASGTFTLAKMKDLIIAWRQGRCSG</sequence>
<dbReference type="EMBL" id="FQZU01000001">
    <property type="protein sequence ID" value="SHI54525.1"/>
    <property type="molecule type" value="Genomic_DNA"/>
</dbReference>
<proteinExistence type="predicted"/>
<keyword evidence="2" id="KW-1185">Reference proteome</keyword>
<name>A0A1M6C0H0_9BACT</name>
<dbReference type="Proteomes" id="UP000183994">
    <property type="component" value="Unassembled WGS sequence"/>
</dbReference>
<dbReference type="AlphaFoldDB" id="A0A1M6C0H0"/>
<protein>
    <recommendedName>
        <fullName evidence="3">4Fe-4S single cluster domain-containing protein</fullName>
    </recommendedName>
</protein>
<evidence type="ECO:0000313" key="2">
    <source>
        <dbReference type="Proteomes" id="UP000183994"/>
    </source>
</evidence>
<dbReference type="STRING" id="1121393.SAMN02745216_00118"/>
<evidence type="ECO:0000313" key="1">
    <source>
        <dbReference type="EMBL" id="SHI54525.1"/>
    </source>
</evidence>
<accession>A0A1M6C0H0</accession>
<evidence type="ECO:0008006" key="3">
    <source>
        <dbReference type="Google" id="ProtNLM"/>
    </source>
</evidence>
<organism evidence="1 2">
    <name type="scientific">Desulfatibacillum alkenivorans DSM 16219</name>
    <dbReference type="NCBI Taxonomy" id="1121393"/>
    <lineage>
        <taxon>Bacteria</taxon>
        <taxon>Pseudomonadati</taxon>
        <taxon>Thermodesulfobacteriota</taxon>
        <taxon>Desulfobacteria</taxon>
        <taxon>Desulfobacterales</taxon>
        <taxon>Desulfatibacillaceae</taxon>
        <taxon>Desulfatibacillum</taxon>
    </lineage>
</organism>
<gene>
    <name evidence="1" type="ORF">SAMN02745216_00118</name>
</gene>